<evidence type="ECO:0000256" key="4">
    <source>
        <dbReference type="ARBA" id="ARBA00022989"/>
    </source>
</evidence>
<dbReference type="RefSeq" id="WP_346726817.1">
    <property type="nucleotide sequence ID" value="NZ_JACRSU010000001.1"/>
</dbReference>
<comment type="subcellular location">
    <subcellularLocation>
        <location evidence="1">Membrane</location>
        <topology evidence="1">Multi-pass membrane protein</topology>
    </subcellularLocation>
</comment>
<sequence length="267" mass="30004">MLKDITLGQYFPIDSKLHKLDSRTKILLLILDIVAIFMAQSFYSYCLIILFTLFIVKISKVPVNMYFKGLKPILFIILFTAVLNMFLTDGRDLPVFGHSIGLTVEGVIMAVKMALRLVLLIIASSALTYTTSPMALTDGIEKLLKPFSKLGFPAHELAMMMSIAIRFIPTLIEETDKIIKAQQARGADFDTGSLIKRAKSLIPMLVPLFISAFRRADELAVAMESRCYRGGDSRTRLKEIRFTITDLWGFLVFALFFAAVITLDIVF</sequence>
<evidence type="ECO:0000313" key="8">
    <source>
        <dbReference type="Proteomes" id="UP000611762"/>
    </source>
</evidence>
<proteinExistence type="predicted"/>
<feature type="transmembrane region" description="Helical" evidence="6">
    <location>
        <begin position="107"/>
        <end position="129"/>
    </location>
</feature>
<comment type="caution">
    <text evidence="7">The sequence shown here is derived from an EMBL/GenBank/DDBJ whole genome shotgun (WGS) entry which is preliminary data.</text>
</comment>
<dbReference type="GO" id="GO:0005886">
    <property type="term" value="C:plasma membrane"/>
    <property type="evidence" value="ECO:0007669"/>
    <property type="project" value="UniProtKB-ARBA"/>
</dbReference>
<evidence type="ECO:0000256" key="6">
    <source>
        <dbReference type="SAM" id="Phobius"/>
    </source>
</evidence>
<dbReference type="InterPro" id="IPR003339">
    <property type="entry name" value="ABC/ECF_trnsptr_transmembrane"/>
</dbReference>
<feature type="transmembrane region" description="Helical" evidence="6">
    <location>
        <begin position="68"/>
        <end position="87"/>
    </location>
</feature>
<evidence type="ECO:0000256" key="5">
    <source>
        <dbReference type="ARBA" id="ARBA00023136"/>
    </source>
</evidence>
<keyword evidence="2" id="KW-1003">Cell membrane</keyword>
<evidence type="ECO:0000256" key="2">
    <source>
        <dbReference type="ARBA" id="ARBA00022475"/>
    </source>
</evidence>
<dbReference type="Pfam" id="PF02361">
    <property type="entry name" value="CbiQ"/>
    <property type="match status" value="1"/>
</dbReference>
<feature type="transmembrane region" description="Helical" evidence="6">
    <location>
        <begin position="26"/>
        <end position="56"/>
    </location>
</feature>
<dbReference type="AlphaFoldDB" id="A0A926DIN7"/>
<dbReference type="PANTHER" id="PTHR34857">
    <property type="entry name" value="SLL0384 PROTEIN"/>
    <property type="match status" value="1"/>
</dbReference>
<dbReference type="CDD" id="cd16914">
    <property type="entry name" value="EcfT"/>
    <property type="match status" value="1"/>
</dbReference>
<dbReference type="Proteomes" id="UP000611762">
    <property type="component" value="Unassembled WGS sequence"/>
</dbReference>
<keyword evidence="5 6" id="KW-0472">Membrane</keyword>
<evidence type="ECO:0000256" key="3">
    <source>
        <dbReference type="ARBA" id="ARBA00022692"/>
    </source>
</evidence>
<organism evidence="7 8">
    <name type="scientific">Congzhengia minquanensis</name>
    <dbReference type="NCBI Taxonomy" id="2763657"/>
    <lineage>
        <taxon>Bacteria</taxon>
        <taxon>Bacillati</taxon>
        <taxon>Bacillota</taxon>
        <taxon>Clostridia</taxon>
        <taxon>Eubacteriales</taxon>
        <taxon>Oscillospiraceae</taxon>
        <taxon>Congzhengia</taxon>
    </lineage>
</organism>
<accession>A0A926DIN7</accession>
<evidence type="ECO:0000313" key="7">
    <source>
        <dbReference type="EMBL" id="MBC8539573.1"/>
    </source>
</evidence>
<feature type="transmembrane region" description="Helical" evidence="6">
    <location>
        <begin position="247"/>
        <end position="266"/>
    </location>
</feature>
<reference evidence="7" key="1">
    <citation type="submission" date="2020-08" db="EMBL/GenBank/DDBJ databases">
        <title>Genome public.</title>
        <authorList>
            <person name="Liu C."/>
            <person name="Sun Q."/>
        </authorList>
    </citation>
    <scope>NUCLEOTIDE SEQUENCE</scope>
    <source>
        <strain evidence="7">H8</strain>
    </source>
</reference>
<evidence type="ECO:0000256" key="1">
    <source>
        <dbReference type="ARBA" id="ARBA00004141"/>
    </source>
</evidence>
<dbReference type="EMBL" id="JACRSU010000001">
    <property type="protein sequence ID" value="MBC8539573.1"/>
    <property type="molecule type" value="Genomic_DNA"/>
</dbReference>
<dbReference type="InterPro" id="IPR051611">
    <property type="entry name" value="ECF_transporter_component"/>
</dbReference>
<keyword evidence="8" id="KW-1185">Reference proteome</keyword>
<keyword evidence="3 6" id="KW-0812">Transmembrane</keyword>
<keyword evidence="4 6" id="KW-1133">Transmembrane helix</keyword>
<protein>
    <submittedName>
        <fullName evidence="7">Energy-coupling factor transporter transmembrane protein EcfT</fullName>
    </submittedName>
</protein>
<dbReference type="PANTHER" id="PTHR34857:SF2">
    <property type="entry name" value="SLL0384 PROTEIN"/>
    <property type="match status" value="1"/>
</dbReference>
<name>A0A926DIN7_9FIRM</name>
<gene>
    <name evidence="7" type="ORF">H8698_01105</name>
</gene>